<evidence type="ECO:0000256" key="1">
    <source>
        <dbReference type="SAM" id="Phobius"/>
    </source>
</evidence>
<keyword evidence="1" id="KW-1133">Transmembrane helix</keyword>
<protein>
    <submittedName>
        <fullName evidence="3">Uncharacterized protein</fullName>
    </submittedName>
</protein>
<feature type="transmembrane region" description="Helical" evidence="1">
    <location>
        <begin position="7"/>
        <end position="25"/>
    </location>
</feature>
<keyword evidence="2" id="KW-1185">Reference proteome</keyword>
<dbReference type="Proteomes" id="UP000887540">
    <property type="component" value="Unplaced"/>
</dbReference>
<dbReference type="WBParaSite" id="ACRNAN_scaffold1961.g10527.t1">
    <property type="protein sequence ID" value="ACRNAN_scaffold1961.g10527.t1"/>
    <property type="gene ID" value="ACRNAN_scaffold1961.g10527"/>
</dbReference>
<organism evidence="2 3">
    <name type="scientific">Acrobeloides nanus</name>
    <dbReference type="NCBI Taxonomy" id="290746"/>
    <lineage>
        <taxon>Eukaryota</taxon>
        <taxon>Metazoa</taxon>
        <taxon>Ecdysozoa</taxon>
        <taxon>Nematoda</taxon>
        <taxon>Chromadorea</taxon>
        <taxon>Rhabditida</taxon>
        <taxon>Tylenchina</taxon>
        <taxon>Cephalobomorpha</taxon>
        <taxon>Cephaloboidea</taxon>
        <taxon>Cephalobidae</taxon>
        <taxon>Acrobeloides</taxon>
    </lineage>
</organism>
<sequence>MIVAMIPVAVIIILFITRTNIMGIADCLNMAFSWLSAVNTICTIMVIHPFRKAMFGKGSGLHRVLGYFHVFNNQVGVQSTPGVSLPKSTSNMIPVEVCRNQYKY</sequence>
<name>A0A914D842_9BILA</name>
<evidence type="ECO:0000313" key="2">
    <source>
        <dbReference type="Proteomes" id="UP000887540"/>
    </source>
</evidence>
<accession>A0A914D842</accession>
<reference evidence="3" key="1">
    <citation type="submission" date="2022-11" db="UniProtKB">
        <authorList>
            <consortium name="WormBaseParasite"/>
        </authorList>
    </citation>
    <scope>IDENTIFICATION</scope>
</reference>
<proteinExistence type="predicted"/>
<feature type="transmembrane region" description="Helical" evidence="1">
    <location>
        <begin position="31"/>
        <end position="50"/>
    </location>
</feature>
<keyword evidence="1" id="KW-0472">Membrane</keyword>
<dbReference type="AlphaFoldDB" id="A0A914D842"/>
<evidence type="ECO:0000313" key="3">
    <source>
        <dbReference type="WBParaSite" id="ACRNAN_scaffold1961.g10527.t1"/>
    </source>
</evidence>
<keyword evidence="1" id="KW-0812">Transmembrane</keyword>